<dbReference type="InterPro" id="IPR011989">
    <property type="entry name" value="ARM-like"/>
</dbReference>
<dbReference type="PANTHER" id="PTHR15651:SF7">
    <property type="entry name" value="ARMADILLO REPEAT-CONTAINING PROTEIN 8"/>
    <property type="match status" value="1"/>
</dbReference>
<comment type="subcellular location">
    <subcellularLocation>
        <location evidence="2">Cytoplasm</location>
    </subcellularLocation>
    <subcellularLocation>
        <location evidence="1">Nucleus</location>
    </subcellularLocation>
</comment>
<reference evidence="8" key="1">
    <citation type="submission" date="2019-08" db="EMBL/GenBank/DDBJ databases">
        <title>The improved chromosome-level genome for the pearl oyster Pinctada fucata martensii using PacBio sequencing and Hi-C.</title>
        <authorList>
            <person name="Zheng Z."/>
        </authorList>
    </citation>
    <scope>NUCLEOTIDE SEQUENCE</scope>
    <source>
        <strain evidence="8">ZZ-2019</strain>
        <tissue evidence="8">Adductor muscle</tissue>
    </source>
</reference>
<comment type="caution">
    <text evidence="8">The sequence shown here is derived from an EMBL/GenBank/DDBJ whole genome shotgun (WGS) entry which is preliminary data.</text>
</comment>
<dbReference type="FunFam" id="1.25.10.10:FF:000061">
    <property type="entry name" value="armadillo repeat-containing protein 8 isoform X1"/>
    <property type="match status" value="1"/>
</dbReference>
<dbReference type="FunFam" id="1.25.10.10:FF:000070">
    <property type="entry name" value="armadillo repeat-containing protein 8 isoform X1"/>
    <property type="match status" value="1"/>
</dbReference>
<organism evidence="8 9">
    <name type="scientific">Pinctada imbricata</name>
    <name type="common">Atlantic pearl-oyster</name>
    <name type="synonym">Pinctada martensii</name>
    <dbReference type="NCBI Taxonomy" id="66713"/>
    <lineage>
        <taxon>Eukaryota</taxon>
        <taxon>Metazoa</taxon>
        <taxon>Spiralia</taxon>
        <taxon>Lophotrochozoa</taxon>
        <taxon>Mollusca</taxon>
        <taxon>Bivalvia</taxon>
        <taxon>Autobranchia</taxon>
        <taxon>Pteriomorphia</taxon>
        <taxon>Pterioida</taxon>
        <taxon>Pterioidea</taxon>
        <taxon>Pteriidae</taxon>
        <taxon>Pinctada</taxon>
    </lineage>
</organism>
<feature type="non-terminal residue" evidence="8">
    <location>
        <position position="1"/>
    </location>
</feature>
<dbReference type="GO" id="GO:0005634">
    <property type="term" value="C:nucleus"/>
    <property type="evidence" value="ECO:0007669"/>
    <property type="project" value="UniProtKB-SubCell"/>
</dbReference>
<dbReference type="Proteomes" id="UP001186944">
    <property type="component" value="Unassembled WGS sequence"/>
</dbReference>
<dbReference type="InterPro" id="IPR000225">
    <property type="entry name" value="Armadillo"/>
</dbReference>
<evidence type="ECO:0000256" key="6">
    <source>
        <dbReference type="ARBA" id="ARBA00023242"/>
    </source>
</evidence>
<keyword evidence="9" id="KW-1185">Reference proteome</keyword>
<dbReference type="GO" id="GO:0034657">
    <property type="term" value="C:GID complex"/>
    <property type="evidence" value="ECO:0007669"/>
    <property type="project" value="TreeGrafter"/>
</dbReference>
<name>A0AA89BKT6_PINIB</name>
<proteinExistence type="predicted"/>
<dbReference type="Gene3D" id="1.25.10.10">
    <property type="entry name" value="Leucine-rich Repeat Variant"/>
    <property type="match status" value="2"/>
</dbReference>
<evidence type="ECO:0000256" key="5">
    <source>
        <dbReference type="ARBA" id="ARBA00022737"/>
    </source>
</evidence>
<evidence type="ECO:0000256" key="4">
    <source>
        <dbReference type="ARBA" id="ARBA00022490"/>
    </source>
</evidence>
<protein>
    <recommendedName>
        <fullName evidence="3">Armadillo repeat-containing protein 8</fullName>
    </recommendedName>
</protein>
<dbReference type="GO" id="GO:0043161">
    <property type="term" value="P:proteasome-mediated ubiquitin-dependent protein catabolic process"/>
    <property type="evidence" value="ECO:0007669"/>
    <property type="project" value="TreeGrafter"/>
</dbReference>
<dbReference type="EMBL" id="VSWD01000014">
    <property type="protein sequence ID" value="KAK3083010.1"/>
    <property type="molecule type" value="Genomic_DNA"/>
</dbReference>
<evidence type="ECO:0000313" key="9">
    <source>
        <dbReference type="Proteomes" id="UP001186944"/>
    </source>
</evidence>
<feature type="region of interest" description="Disordered" evidence="7">
    <location>
        <begin position="765"/>
        <end position="786"/>
    </location>
</feature>
<dbReference type="InterPro" id="IPR038739">
    <property type="entry name" value="ARMC8/Vid28"/>
</dbReference>
<evidence type="ECO:0000256" key="3">
    <source>
        <dbReference type="ARBA" id="ARBA00013746"/>
    </source>
</evidence>
<evidence type="ECO:0000256" key="1">
    <source>
        <dbReference type="ARBA" id="ARBA00004123"/>
    </source>
</evidence>
<evidence type="ECO:0000256" key="2">
    <source>
        <dbReference type="ARBA" id="ARBA00004496"/>
    </source>
</evidence>
<dbReference type="GO" id="GO:0005737">
    <property type="term" value="C:cytoplasm"/>
    <property type="evidence" value="ECO:0007669"/>
    <property type="project" value="UniProtKB-SubCell"/>
</dbReference>
<dbReference type="SUPFAM" id="SSF48371">
    <property type="entry name" value="ARM repeat"/>
    <property type="match status" value="1"/>
</dbReference>
<dbReference type="InterPro" id="IPR016024">
    <property type="entry name" value="ARM-type_fold"/>
</dbReference>
<accession>A0AA89BKT6</accession>
<sequence>ITVNRQMKNCVIGNNRQKTLLIDQGVIPRLLQWVIDDDVSIELRTEAAIILGSLAKGTEDHANSLIESGCVSVLLKGLLNSSLPFVEACLRCLRTLFLSPSPPEEHIYQDATIVPHLINIISKSICTQECITTIFANCCKTTDDQNTLCGNGAIAALAPLLNSPTYKVQMPTLKCFAVLCYKNETVSKTTATATYNGEAIPTLLVKLLARDKTSEMQMAAAKCLTYLCRGGALPPRSNIILMKTLPTLIRMCKKDRTLGENVEGAETLAYLIEEDAELQQVASISDHIIKTLADYLRYTDVQQINSRLSQRKVVNWSNELKQAAFRAFASLGANDEEIRKRIIETENLMEHIVTALSSTDIKVQVGAARCLHSLSRSVQQLRTTFHDHAVWKPLMNLMSKESEELLAVTSSTLCNLLLEFSPGKEVGIQPRQKTILELGAISILVKLACKTEVSMRLNGIWGLMNMAFQADINVKTQIIEAIGTEQLFKLLSDSNPLIVMKTLGLIRNLLSSKQHIDQLMKIYGTQIMQAVVFILEGDHMVEIKEQTLCILTNVADGDEAKGFIMENEDVLKKLMTYMVHTDVKLQISATSCISNLVWNEEEGAYNRQSKLRELGVQKLLQQLLSASDPVLFDKVYMYDKKVSQGFDVGIEEIVMKMLQVDAGEIYFIVLSECIKNTPKDKPRQQNRHINHAHINFDTFATTTKYQNTPKDKPRQQNRHINHVHINFDTFATTAKCHNTLKDKTRQQTRYINHAHINFDTYATTTKYQNTPKDKTGQQNRQLSKNY</sequence>
<evidence type="ECO:0000313" key="8">
    <source>
        <dbReference type="EMBL" id="KAK3083010.1"/>
    </source>
</evidence>
<keyword evidence="4" id="KW-0963">Cytoplasm</keyword>
<keyword evidence="5" id="KW-0677">Repeat</keyword>
<evidence type="ECO:0000256" key="7">
    <source>
        <dbReference type="SAM" id="MobiDB-lite"/>
    </source>
</evidence>
<dbReference type="SMART" id="SM00185">
    <property type="entry name" value="ARM"/>
    <property type="match status" value="10"/>
</dbReference>
<keyword evidence="6" id="KW-0539">Nucleus</keyword>
<gene>
    <name evidence="8" type="ORF">FSP39_011619</name>
</gene>
<dbReference type="AlphaFoldDB" id="A0AA89BKT6"/>
<dbReference type="PANTHER" id="PTHR15651">
    <property type="entry name" value="ARMADILLO REPEAT-CONTAINING PROTEIN 8"/>
    <property type="match status" value="1"/>
</dbReference>